<dbReference type="InterPro" id="IPR039857">
    <property type="entry name" value="Ift122/121"/>
</dbReference>
<dbReference type="EMBL" id="KL367634">
    <property type="protein sequence ID" value="KFD61150.1"/>
    <property type="molecule type" value="Genomic_DNA"/>
</dbReference>
<dbReference type="InterPro" id="IPR001680">
    <property type="entry name" value="WD40_rpt"/>
</dbReference>
<dbReference type="Pfam" id="PF24797">
    <property type="entry name" value="Beta-prop_WDR35_TULP_N"/>
    <property type="match status" value="1"/>
</dbReference>
<accession>A0A085MVA4</accession>
<dbReference type="Gene3D" id="1.10.10.1450">
    <property type="match status" value="1"/>
</dbReference>
<dbReference type="GO" id="GO:0030991">
    <property type="term" value="C:intraciliary transport particle A"/>
    <property type="evidence" value="ECO:0007669"/>
    <property type="project" value="TreeGrafter"/>
</dbReference>
<dbReference type="Gene3D" id="1.25.40.470">
    <property type="match status" value="1"/>
</dbReference>
<evidence type="ECO:0000256" key="5">
    <source>
        <dbReference type="ARBA" id="ARBA00022737"/>
    </source>
</evidence>
<evidence type="ECO:0000256" key="8">
    <source>
        <dbReference type="SAM" id="MobiDB-lite"/>
    </source>
</evidence>
<feature type="region of interest" description="Disordered" evidence="8">
    <location>
        <begin position="743"/>
        <end position="762"/>
    </location>
</feature>
<dbReference type="Gene3D" id="2.130.10.10">
    <property type="entry name" value="YVTN repeat-like/Quinoprotein amine dehydrogenase"/>
    <property type="match status" value="1"/>
</dbReference>
<dbReference type="PANTHER" id="PTHR12764:SF5">
    <property type="entry name" value="LD29485P"/>
    <property type="match status" value="1"/>
</dbReference>
<name>A0A085MVA4_9BILA</name>
<dbReference type="GO" id="GO:0061512">
    <property type="term" value="P:protein localization to cilium"/>
    <property type="evidence" value="ECO:0007669"/>
    <property type="project" value="TreeGrafter"/>
</dbReference>
<keyword evidence="7" id="KW-0966">Cell projection</keyword>
<dbReference type="InterPro" id="IPR015943">
    <property type="entry name" value="WD40/YVTN_repeat-like_dom_sf"/>
</dbReference>
<dbReference type="Pfam" id="PF25768">
    <property type="entry name" value="TPR_IFT121"/>
    <property type="match status" value="1"/>
</dbReference>
<dbReference type="Pfam" id="PF25170">
    <property type="entry name" value="TPR_WDR35"/>
    <property type="match status" value="1"/>
</dbReference>
<dbReference type="InterPro" id="IPR057979">
    <property type="entry name" value="TPR_IFT121"/>
</dbReference>
<dbReference type="InterPro" id="IPR057361">
    <property type="entry name" value="TPR_WDR35"/>
</dbReference>
<evidence type="ECO:0000313" key="14">
    <source>
        <dbReference type="EMBL" id="KFD61150.1"/>
    </source>
</evidence>
<dbReference type="InterPro" id="IPR041426">
    <property type="entry name" value="Mos1_HTH"/>
</dbReference>
<dbReference type="Pfam" id="PF17906">
    <property type="entry name" value="HTH_48"/>
    <property type="match status" value="1"/>
</dbReference>
<evidence type="ECO:0000256" key="1">
    <source>
        <dbReference type="ARBA" id="ARBA00004138"/>
    </source>
</evidence>
<feature type="non-terminal residue" evidence="14">
    <location>
        <position position="1"/>
    </location>
</feature>
<proteinExistence type="predicted"/>
<evidence type="ECO:0000259" key="13">
    <source>
        <dbReference type="Pfam" id="PF25768"/>
    </source>
</evidence>
<dbReference type="GO" id="GO:1905515">
    <property type="term" value="P:non-motile cilium assembly"/>
    <property type="evidence" value="ECO:0007669"/>
    <property type="project" value="TreeGrafter"/>
</dbReference>
<dbReference type="GO" id="GO:0097730">
    <property type="term" value="C:non-motile cilium"/>
    <property type="evidence" value="ECO:0007669"/>
    <property type="project" value="TreeGrafter"/>
</dbReference>
<feature type="domain" description="IFT121/TULP4 N-terminal" evidence="12">
    <location>
        <begin position="41"/>
        <end position="370"/>
    </location>
</feature>
<gene>
    <name evidence="14" type="ORF">M514_26693</name>
</gene>
<evidence type="ECO:0000259" key="9">
    <source>
        <dbReference type="Pfam" id="PF17906"/>
    </source>
</evidence>
<evidence type="ECO:0000256" key="7">
    <source>
        <dbReference type="ARBA" id="ARBA00023273"/>
    </source>
</evidence>
<dbReference type="Gene3D" id="1.10.10.10">
    <property type="entry name" value="Winged helix-like DNA-binding domain superfamily/Winged helix DNA-binding domain"/>
    <property type="match status" value="1"/>
</dbReference>
<comment type="subcellular location">
    <subcellularLocation>
        <location evidence="1">Cell projection</location>
        <location evidence="1">Cilium</location>
    </subcellularLocation>
    <subcellularLocation>
        <location evidence="2">Cytoplasm</location>
    </subcellularLocation>
</comment>
<dbReference type="Pfam" id="PF23387">
    <property type="entry name" value="TPR_IFT80_172"/>
    <property type="match status" value="1"/>
</dbReference>
<dbReference type="Pfam" id="PF23390">
    <property type="entry name" value="Beta-prop_WDR35_2nd"/>
    <property type="match status" value="2"/>
</dbReference>
<reference evidence="14" key="1">
    <citation type="journal article" date="2014" name="Nat. Genet.">
        <title>Genome and transcriptome of the porcine whipworm Trichuris suis.</title>
        <authorList>
            <person name="Jex A.R."/>
            <person name="Nejsum P."/>
            <person name="Schwarz E.M."/>
            <person name="Hu L."/>
            <person name="Young N.D."/>
            <person name="Hall R.S."/>
            <person name="Korhonen P.K."/>
            <person name="Liao S."/>
            <person name="Thamsborg S."/>
            <person name="Xia J."/>
            <person name="Xu P."/>
            <person name="Wang S."/>
            <person name="Scheerlinck J.P."/>
            <person name="Hofmann A."/>
            <person name="Sternberg P.W."/>
            <person name="Wang J."/>
            <person name="Gasser R.B."/>
        </authorList>
    </citation>
    <scope>NUCLEOTIDE SEQUENCE [LARGE SCALE GENOMIC DNA]</scope>
    <source>
        <strain evidence="14">DCEP-RM93F</strain>
    </source>
</reference>
<evidence type="ECO:0000256" key="3">
    <source>
        <dbReference type="ARBA" id="ARBA00022490"/>
    </source>
</evidence>
<feature type="domain" description="IFT121 second beta-propeller" evidence="11">
    <location>
        <begin position="375"/>
        <end position="490"/>
    </location>
</feature>
<protein>
    <submittedName>
        <fullName evidence="14">Uncharacterized protein</fullName>
    </submittedName>
</protein>
<feature type="domain" description="Mos1 transposase HTH" evidence="9">
    <location>
        <begin position="704"/>
        <end position="740"/>
    </location>
</feature>
<keyword evidence="3" id="KW-0963">Cytoplasm</keyword>
<dbReference type="InterPro" id="IPR056158">
    <property type="entry name" value="Beta-prop_IFT121_2nd"/>
</dbReference>
<dbReference type="InterPro" id="IPR036388">
    <property type="entry name" value="WH-like_DNA-bd_sf"/>
</dbReference>
<evidence type="ECO:0000259" key="10">
    <source>
        <dbReference type="Pfam" id="PF23387"/>
    </source>
</evidence>
<evidence type="ECO:0000259" key="11">
    <source>
        <dbReference type="Pfam" id="PF23390"/>
    </source>
</evidence>
<evidence type="ECO:0000256" key="6">
    <source>
        <dbReference type="ARBA" id="ARBA00023069"/>
    </source>
</evidence>
<keyword evidence="4" id="KW-0853">WD repeat</keyword>
<dbReference type="InterPro" id="IPR056157">
    <property type="entry name" value="TPR_IFT80_172_dom"/>
</dbReference>
<organism evidence="14">
    <name type="scientific">Trichuris suis</name>
    <name type="common">pig whipworm</name>
    <dbReference type="NCBI Taxonomy" id="68888"/>
    <lineage>
        <taxon>Eukaryota</taxon>
        <taxon>Metazoa</taxon>
        <taxon>Ecdysozoa</taxon>
        <taxon>Nematoda</taxon>
        <taxon>Enoplea</taxon>
        <taxon>Dorylaimia</taxon>
        <taxon>Trichinellida</taxon>
        <taxon>Trichuridae</taxon>
        <taxon>Trichuris</taxon>
    </lineage>
</organism>
<evidence type="ECO:0000256" key="2">
    <source>
        <dbReference type="ARBA" id="ARBA00004496"/>
    </source>
</evidence>
<keyword evidence="5" id="KW-0677">Repeat</keyword>
<feature type="region of interest" description="Disordered" evidence="8">
    <location>
        <begin position="920"/>
        <end position="945"/>
    </location>
</feature>
<dbReference type="SMART" id="SM00320">
    <property type="entry name" value="WD40"/>
    <property type="match status" value="5"/>
</dbReference>
<feature type="non-terminal residue" evidence="14">
    <location>
        <position position="1445"/>
    </location>
</feature>
<evidence type="ECO:0000259" key="12">
    <source>
        <dbReference type="Pfam" id="PF24797"/>
    </source>
</evidence>
<dbReference type="InterPro" id="IPR036322">
    <property type="entry name" value="WD40_repeat_dom_sf"/>
</dbReference>
<dbReference type="InterPro" id="IPR056159">
    <property type="entry name" value="Beta-prop_IFT121_TULP_N"/>
</dbReference>
<keyword evidence="6" id="KW-0969">Cilium</keyword>
<dbReference type="GO" id="GO:0005829">
    <property type="term" value="C:cytosol"/>
    <property type="evidence" value="ECO:0007669"/>
    <property type="project" value="UniProtKB-ARBA"/>
</dbReference>
<feature type="domain" description="IFT80/172/WDR35 TPR" evidence="10">
    <location>
        <begin position="1059"/>
        <end position="1175"/>
    </location>
</feature>
<feature type="domain" description="IFT121-like TPR repeats" evidence="13">
    <location>
        <begin position="1383"/>
        <end position="1433"/>
    </location>
</feature>
<dbReference type="SUPFAM" id="SSF50978">
    <property type="entry name" value="WD40 repeat-like"/>
    <property type="match status" value="2"/>
</dbReference>
<dbReference type="GO" id="GO:0035721">
    <property type="term" value="P:intraciliary retrograde transport"/>
    <property type="evidence" value="ECO:0007669"/>
    <property type="project" value="TreeGrafter"/>
</dbReference>
<feature type="domain" description="IFT121 second beta-propeller" evidence="11">
    <location>
        <begin position="500"/>
        <end position="635"/>
    </location>
</feature>
<dbReference type="PANTHER" id="PTHR12764">
    <property type="entry name" value="WD REPEAT DOMAIN-RELATED"/>
    <property type="match status" value="1"/>
</dbReference>
<dbReference type="Proteomes" id="UP000030758">
    <property type="component" value="Unassembled WGS sequence"/>
</dbReference>
<sequence>RFKAKQLQPKFSCVLYRASRCYGNCAISRTLEVEHRPFIKMFTYISKKISIPNNTQLMCISWNQADNYIACGGDQGLLKVVKLNSSAKSHSKASSASSDVSMDINLEGHSGSVLVAVWNTTFQKLTTVDSRGYIIVWVLHNGAWYEEMINNRNKSTVNSMKWSSDGSKICIAYNDGMVIVGSVDGNKLWVSELHQNIVSVEWSPYDKLILLGTTSGEIYVYDSSGNFQSKIKVPVALNQLENQQLVCIEWGNSMHDFEGPSYPRCLAIVYQQGYLQLLFNEKDKHPLTANLPIQVIVAKWNPDGTVLAVLAEKAELPSGERSMIYFINGYGEPIHMLKVPAMQARGCSWEKTGLCLAVAADSSIILANIKAEYKWTFFSNTVVYSFKRPDRRDTCVAFWDSKLNEVHMKHVHMLAFVDSFKDHALILHCCKDDESKHYLEICNSVGNPVDFTSIAWKALFATVNSQCAIVADSDNFCLWTFHIDDSSTGVAVTSDGPVNKARKSGQLCKFKFPALRVIKPSKLISRPTKMALNCSNTKMAYIDSSHVLRLFVIAIDGSEIAGFERRDVWDFKWSITDQDRLAVSEKNKLIILKGTEEQEPVFINARICELGTVSLHAIHLDDLIQDEEPVENNYFADIPTKEFINNAPKELTEDDLLEMTGPEMLPGDDDEDLEEAVRENKLTLENLAKGFCLTGKMECQVEKKEHLRHVLLFLSDGGLSAVAAAEKIHAVYEEEAISDRAPRKEGNFDLSDSVRSGRPSDLDEEKLNALVHEDPRQSTRELAEKIGCGHLTVSRHLLSMGNVQKMGSWVPHQLSRDDKIQRVSVARSLLARYRQAVAQCRPFFNQIITEIFLLHGKRIAERSVCYARRRESNGNAIFIHLFIRSGARPIQGSNAFGIFDNCSLHSSCIFICPKKTTCRSNDLSAKRPVGQTTSRPNDHSAKRPNHSSRLFKLYAFVILPKASFMAHSSPFFAGITLSAAMDEVIKASAIVEHASHSDGQLFPKVICQEQDFQPRKIKEALFIRHNETLSDAVDLVKSNNIKSLQRCVEENQDPALRRCIAAEALRRMDVELAELSFVQLTDYNGIQFLRTLISITEPLLKKAEIYAYLGEIDQAEKQLIESDRIDLAIALHRKCGNWKKVLQLMKGTLGTTNDVRLDQAYLEMGDHCADLRQWKQAASFYKEAKCNEKLITSYQMLEEYHQVLDLVDSMTDVNQMEEAAATLANAGLSSEAKEILKKCSENKVLAEEQAARWKQLGLFVESSSQAIVTDSQDIAQHEISPPSAQDISQIMDVIQLHRRNKRLDHAAKMLFQMAKREDVQNAGPLLVKYVHVLGALLLETHKGRQHKDSSSSGSVKKLSSTRYKMFNDLPLEHSDHRNFYPTDNAWRGAEAYHYYILSQRILYQGEASTSMKIALFLCDYEDKVNPEEIYSLLDSLVPSHQLAFL</sequence>
<evidence type="ECO:0000256" key="4">
    <source>
        <dbReference type="ARBA" id="ARBA00022574"/>
    </source>
</evidence>